<keyword evidence="5" id="KW-0540">Nuclease</keyword>
<dbReference type="GO" id="GO:0004519">
    <property type="term" value="F:endonuclease activity"/>
    <property type="evidence" value="ECO:0007669"/>
    <property type="project" value="UniProtKB-KW"/>
</dbReference>
<dbReference type="InterPro" id="IPR016177">
    <property type="entry name" value="DNA-bd_dom_sf"/>
</dbReference>
<name>A0ABW5SY32_9BACI</name>
<dbReference type="RefSeq" id="WP_380711498.1">
    <property type="nucleotide sequence ID" value="NZ_JBHUML010000002.1"/>
</dbReference>
<evidence type="ECO:0000256" key="3">
    <source>
        <dbReference type="ARBA" id="ARBA00023163"/>
    </source>
</evidence>
<dbReference type="PROSITE" id="PS00903">
    <property type="entry name" value="CYT_DCMP_DEAMINASES_1"/>
    <property type="match status" value="1"/>
</dbReference>
<organism evidence="5 6">
    <name type="scientific">Salibacterium lacus</name>
    <dbReference type="NCBI Taxonomy" id="1898109"/>
    <lineage>
        <taxon>Bacteria</taxon>
        <taxon>Bacillati</taxon>
        <taxon>Bacillota</taxon>
        <taxon>Bacilli</taxon>
        <taxon>Bacillales</taxon>
        <taxon>Bacillaceae</taxon>
    </lineage>
</organism>
<dbReference type="SMART" id="SM00380">
    <property type="entry name" value="AP2"/>
    <property type="match status" value="1"/>
</dbReference>
<dbReference type="Pfam" id="PF13392">
    <property type="entry name" value="HNH_3"/>
    <property type="match status" value="1"/>
</dbReference>
<dbReference type="Gene3D" id="3.40.140.10">
    <property type="entry name" value="Cytidine Deaminase, domain 2"/>
    <property type="match status" value="1"/>
</dbReference>
<evidence type="ECO:0000313" key="5">
    <source>
        <dbReference type="EMBL" id="MFD2704209.1"/>
    </source>
</evidence>
<accession>A0ABW5SY32</accession>
<keyword evidence="6" id="KW-1185">Reference proteome</keyword>
<keyword evidence="2" id="KW-0238">DNA-binding</keyword>
<dbReference type="Pfam" id="PF08210">
    <property type="entry name" value="APOBEC_N"/>
    <property type="match status" value="1"/>
</dbReference>
<dbReference type="Proteomes" id="UP001597520">
    <property type="component" value="Unassembled WGS sequence"/>
</dbReference>
<evidence type="ECO:0000259" key="4">
    <source>
        <dbReference type="PROSITE" id="PS51032"/>
    </source>
</evidence>
<proteinExistence type="predicted"/>
<dbReference type="InterPro" id="IPR044925">
    <property type="entry name" value="His-Me_finger_sf"/>
</dbReference>
<gene>
    <name evidence="5" type="ORF">ACFSUB_01915</name>
</gene>
<keyword evidence="5" id="KW-0378">Hydrolase</keyword>
<dbReference type="SUPFAM" id="SSF54060">
    <property type="entry name" value="His-Me finger endonucleases"/>
    <property type="match status" value="1"/>
</dbReference>
<keyword evidence="1" id="KW-0805">Transcription regulation</keyword>
<dbReference type="SUPFAM" id="SSF53927">
    <property type="entry name" value="Cytidine deaminase-like"/>
    <property type="match status" value="1"/>
</dbReference>
<dbReference type="Gene3D" id="3.90.75.20">
    <property type="match status" value="1"/>
</dbReference>
<dbReference type="Gene3D" id="3.30.730.10">
    <property type="entry name" value="AP2/ERF domain"/>
    <property type="match status" value="1"/>
</dbReference>
<dbReference type="InterPro" id="IPR036955">
    <property type="entry name" value="AP2/ERF_dom_sf"/>
</dbReference>
<dbReference type="InterPro" id="IPR001471">
    <property type="entry name" value="AP2/ERF_dom"/>
</dbReference>
<dbReference type="InterPro" id="IPR016193">
    <property type="entry name" value="Cytidine_deaminase-like"/>
</dbReference>
<dbReference type="InterPro" id="IPR003615">
    <property type="entry name" value="HNH_nuc"/>
</dbReference>
<evidence type="ECO:0000256" key="2">
    <source>
        <dbReference type="ARBA" id="ARBA00023125"/>
    </source>
</evidence>
<evidence type="ECO:0000313" key="6">
    <source>
        <dbReference type="Proteomes" id="UP001597520"/>
    </source>
</evidence>
<keyword evidence="3" id="KW-0804">Transcription</keyword>
<dbReference type="PROSITE" id="PS51032">
    <property type="entry name" value="AP2_ERF"/>
    <property type="match status" value="1"/>
</dbReference>
<feature type="domain" description="AP2/ERF" evidence="4">
    <location>
        <begin position="104"/>
        <end position="161"/>
    </location>
</feature>
<evidence type="ECO:0000256" key="1">
    <source>
        <dbReference type="ARBA" id="ARBA00023015"/>
    </source>
</evidence>
<dbReference type="InterPro" id="IPR016192">
    <property type="entry name" value="APOBEC/CMP_deaminase_Zn-bd"/>
</dbReference>
<sequence>MKEIRLTQGKSTIVDDADYPYLSQFKWHYCYGYALRYDKDHYAKTGVSKNIFMHRELVNTPEGLKTDHINGDKLDNRKENLRICNSAQNAANKLTTKHKSTSSKYRGVMLPKGRRKWESYIYSKRKRTRLGFFETEEEAALSYNLAAKKIFGDFANFNKLPCSRLDVTAASINKNGEILSEARNHHIFDECNGKEGDCGAIHAEEALVDKLTVKEKSGVEEVRLSHSPCLRCAKLLYVALPRLRRVMYWDEYRKTDGIEYLRRMGIEVRRMDIESATTI</sequence>
<dbReference type="SUPFAM" id="SSF54171">
    <property type="entry name" value="DNA-binding domain"/>
    <property type="match status" value="1"/>
</dbReference>
<dbReference type="InterPro" id="IPR013158">
    <property type="entry name" value="AID"/>
</dbReference>
<comment type="caution">
    <text evidence="5">The sequence shown here is derived from an EMBL/GenBank/DDBJ whole genome shotgun (WGS) entry which is preliminary data.</text>
</comment>
<protein>
    <submittedName>
        <fullName evidence="5">HNH endonuclease</fullName>
    </submittedName>
</protein>
<reference evidence="6" key="1">
    <citation type="journal article" date="2019" name="Int. J. Syst. Evol. Microbiol.">
        <title>The Global Catalogue of Microorganisms (GCM) 10K type strain sequencing project: providing services to taxonomists for standard genome sequencing and annotation.</title>
        <authorList>
            <consortium name="The Broad Institute Genomics Platform"/>
            <consortium name="The Broad Institute Genome Sequencing Center for Infectious Disease"/>
            <person name="Wu L."/>
            <person name="Ma J."/>
        </authorList>
    </citation>
    <scope>NUCLEOTIDE SEQUENCE [LARGE SCALE GENOMIC DNA]</scope>
    <source>
        <strain evidence="6">KCTC 33792</strain>
    </source>
</reference>
<keyword evidence="5" id="KW-0255">Endonuclease</keyword>
<dbReference type="EMBL" id="JBHUML010000002">
    <property type="protein sequence ID" value="MFD2704209.1"/>
    <property type="molecule type" value="Genomic_DNA"/>
</dbReference>